<dbReference type="PANTHER" id="PTHR14237:SF80">
    <property type="entry name" value="MOLYBDENUM COFACTOR SULFURASE"/>
    <property type="match status" value="1"/>
</dbReference>
<dbReference type="GO" id="GO:0008265">
    <property type="term" value="F:molybdenum cofactor sulfurtransferase activity"/>
    <property type="evidence" value="ECO:0007669"/>
    <property type="project" value="TreeGrafter"/>
</dbReference>
<keyword evidence="3" id="KW-0808">Transferase</keyword>
<dbReference type="Gene3D" id="3.40.640.10">
    <property type="entry name" value="Type I PLP-dependent aspartate aminotransferase-like (Major domain)"/>
    <property type="match status" value="1"/>
</dbReference>
<feature type="domain" description="Aminotransferase class V" evidence="2">
    <location>
        <begin position="33"/>
        <end position="463"/>
    </location>
</feature>
<organism evidence="3 4">
    <name type="scientific">Sporormia fimetaria CBS 119925</name>
    <dbReference type="NCBI Taxonomy" id="1340428"/>
    <lineage>
        <taxon>Eukaryota</taxon>
        <taxon>Fungi</taxon>
        <taxon>Dikarya</taxon>
        <taxon>Ascomycota</taxon>
        <taxon>Pezizomycotina</taxon>
        <taxon>Dothideomycetes</taxon>
        <taxon>Pleosporomycetidae</taxon>
        <taxon>Pleosporales</taxon>
        <taxon>Sporormiaceae</taxon>
        <taxon>Sporormia</taxon>
    </lineage>
</organism>
<dbReference type="Gene3D" id="3.90.1150.10">
    <property type="entry name" value="Aspartate Aminotransferase, domain 1"/>
    <property type="match status" value="1"/>
</dbReference>
<dbReference type="OrthoDB" id="10264306at2759"/>
<name>A0A6A6VHM4_9PLEO</name>
<proteinExistence type="predicted"/>
<reference evidence="3" key="1">
    <citation type="journal article" date="2020" name="Stud. Mycol.">
        <title>101 Dothideomycetes genomes: a test case for predicting lifestyles and emergence of pathogens.</title>
        <authorList>
            <person name="Haridas S."/>
            <person name="Albert R."/>
            <person name="Binder M."/>
            <person name="Bloem J."/>
            <person name="Labutti K."/>
            <person name="Salamov A."/>
            <person name="Andreopoulos B."/>
            <person name="Baker S."/>
            <person name="Barry K."/>
            <person name="Bills G."/>
            <person name="Bluhm B."/>
            <person name="Cannon C."/>
            <person name="Castanera R."/>
            <person name="Culley D."/>
            <person name="Daum C."/>
            <person name="Ezra D."/>
            <person name="Gonzalez J."/>
            <person name="Henrissat B."/>
            <person name="Kuo A."/>
            <person name="Liang C."/>
            <person name="Lipzen A."/>
            <person name="Lutzoni F."/>
            <person name="Magnuson J."/>
            <person name="Mondo S."/>
            <person name="Nolan M."/>
            <person name="Ohm R."/>
            <person name="Pangilinan J."/>
            <person name="Park H.-J."/>
            <person name="Ramirez L."/>
            <person name="Alfaro M."/>
            <person name="Sun H."/>
            <person name="Tritt A."/>
            <person name="Yoshinaga Y."/>
            <person name="Zwiers L.-H."/>
            <person name="Turgeon B."/>
            <person name="Goodwin S."/>
            <person name="Spatafora J."/>
            <person name="Crous P."/>
            <person name="Grigoriev I."/>
        </authorList>
    </citation>
    <scope>NUCLEOTIDE SEQUENCE</scope>
    <source>
        <strain evidence="3">CBS 119925</strain>
    </source>
</reference>
<accession>A0A6A6VHM4</accession>
<dbReference type="SUPFAM" id="SSF53383">
    <property type="entry name" value="PLP-dependent transferases"/>
    <property type="match status" value="1"/>
</dbReference>
<dbReference type="InterPro" id="IPR015424">
    <property type="entry name" value="PyrdxlP-dep_Trfase"/>
</dbReference>
<evidence type="ECO:0000256" key="1">
    <source>
        <dbReference type="SAM" id="MobiDB-lite"/>
    </source>
</evidence>
<dbReference type="Pfam" id="PF00266">
    <property type="entry name" value="Aminotran_5"/>
    <property type="match status" value="1"/>
</dbReference>
<protein>
    <submittedName>
        <fullName evidence="3">PLP-dependent transferase</fullName>
    </submittedName>
</protein>
<dbReference type="GO" id="GO:0043545">
    <property type="term" value="P:molybdopterin cofactor metabolic process"/>
    <property type="evidence" value="ECO:0007669"/>
    <property type="project" value="TreeGrafter"/>
</dbReference>
<dbReference type="EMBL" id="MU006564">
    <property type="protein sequence ID" value="KAF2750118.1"/>
    <property type="molecule type" value="Genomic_DNA"/>
</dbReference>
<sequence length="608" mass="67834">MHTINPEEDKRASYDRLVEWFREREYPMLQGVTYLDHAGTTVPSRTLMNTFNHQMQSILLCNPHSSSSSQPNAAQQIVEHTRSKVLNMFGANPDHFDVVFVANATAGIKLVLEAFTGHKEGFNYYYHRDSHTSLVGARELATWSRCLQSDEEAETWMAQTDPNITAHPDRPTLFAYPAQSNMNGRRLPLSWPTLLRCTHDKHKTFTLLDIAALASTTPINLRNHSTAPDFLVLSFYKIFGFPNLGALIIRKSASHVFEHRKYFGGGTTDMITCTSHPWVARKEALRDRLEDGTGAIHSILALSCAIDTHTHLFGSLENVAGHTTWLSKRLYESLMALRHENGRPLCNIYKDPTSTYGESRTQGATVVFNVVNSDGTIVPSTRVGDLARRKNILVRAGGLCNPAGMAQALGISDQELQNAYKNGFRCHLQNTEVLSGTGNGNTTFGMVRVSLGAVSTTTDVEVFVRFLRDTFLDGNDGWVKEEASVGIEKQEQSPPHELWAGSPDTTVMDTNESVVGEGDSEGKVSSVSLGDMLGRGYEAEGARFADGLERKETADISALPEFGNRRDGRQETRRRWEGWLPLRHFFARGRSVRGVKKEKRVRIKKESF</sequence>
<evidence type="ECO:0000313" key="4">
    <source>
        <dbReference type="Proteomes" id="UP000799440"/>
    </source>
</evidence>
<evidence type="ECO:0000313" key="3">
    <source>
        <dbReference type="EMBL" id="KAF2750118.1"/>
    </source>
</evidence>
<dbReference type="AlphaFoldDB" id="A0A6A6VHM4"/>
<feature type="region of interest" description="Disordered" evidence="1">
    <location>
        <begin position="486"/>
        <end position="505"/>
    </location>
</feature>
<evidence type="ECO:0000259" key="2">
    <source>
        <dbReference type="Pfam" id="PF00266"/>
    </source>
</evidence>
<dbReference type="Proteomes" id="UP000799440">
    <property type="component" value="Unassembled WGS sequence"/>
</dbReference>
<dbReference type="PANTHER" id="PTHR14237">
    <property type="entry name" value="MOLYBDOPTERIN COFACTOR SULFURASE MOSC"/>
    <property type="match status" value="1"/>
</dbReference>
<keyword evidence="4" id="KW-1185">Reference proteome</keyword>
<dbReference type="InterPro" id="IPR015422">
    <property type="entry name" value="PyrdxlP-dep_Trfase_small"/>
</dbReference>
<gene>
    <name evidence="3" type="ORF">M011DRAFT_397187</name>
</gene>
<dbReference type="InterPro" id="IPR015421">
    <property type="entry name" value="PyrdxlP-dep_Trfase_major"/>
</dbReference>
<dbReference type="InterPro" id="IPR000192">
    <property type="entry name" value="Aminotrans_V_dom"/>
</dbReference>